<dbReference type="GO" id="GO:0031676">
    <property type="term" value="C:plasma membrane-derived thylakoid membrane"/>
    <property type="evidence" value="ECO:0007669"/>
    <property type="project" value="UniProtKB-SubCell"/>
</dbReference>
<gene>
    <name evidence="7" type="primary">psbU</name>
    <name evidence="8" type="ORF">DCF25_10385</name>
</gene>
<keyword evidence="7" id="KW-0602">Photosynthesis</keyword>
<evidence type="ECO:0000256" key="7">
    <source>
        <dbReference type="HAMAP-Rule" id="MF_00589"/>
    </source>
</evidence>
<evidence type="ECO:0000256" key="1">
    <source>
        <dbReference type="ARBA" id="ARBA00004170"/>
    </source>
</evidence>
<reference evidence="9" key="1">
    <citation type="submission" date="2018-04" db="EMBL/GenBank/DDBJ databases">
        <authorList>
            <person name="Cornet L."/>
        </authorList>
    </citation>
    <scope>NUCLEOTIDE SEQUENCE [LARGE SCALE GENOMIC DNA]</scope>
</reference>
<dbReference type="GO" id="GO:0009654">
    <property type="term" value="C:photosystem II oxygen evolving complex"/>
    <property type="evidence" value="ECO:0007669"/>
    <property type="project" value="InterPro"/>
</dbReference>
<comment type="function">
    <text evidence="7">One of the extrinsic, lumenal subunits of photosystem II (PSII). PSII is a light-driven water plastoquinone oxidoreductase, using light energy to abstract electrons from H(2)O, generating a proton gradient subsequently used for ATP formation. The extrinsic proteins stabilize the structure of photosystem II oxygen-evolving complex (OEC), the ion environment of oxygen evolution and protect the OEC against heat-induced inactivation.</text>
</comment>
<comment type="similarity">
    <text evidence="2 7">Belongs to the PsbU family.</text>
</comment>
<keyword evidence="5 7" id="KW-0472">Membrane</keyword>
<dbReference type="GO" id="GO:0019898">
    <property type="term" value="C:extrinsic component of membrane"/>
    <property type="evidence" value="ECO:0007669"/>
    <property type="project" value="InterPro"/>
</dbReference>
<keyword evidence="7" id="KW-0813">Transport</keyword>
<keyword evidence="6 7" id="KW-0604">Photosystem II</keyword>
<accession>A0A2W4UD24</accession>
<dbReference type="EMBL" id="QBMC01000060">
    <property type="protein sequence ID" value="PZO18104.1"/>
    <property type="molecule type" value="Genomic_DNA"/>
</dbReference>
<name>A0A2W4UD24_9CYAN</name>
<sequence>MNRVIKQIGQSGFGKKIGALAVTGFLIGSALLGSAQPVAAVGLGGEITSGVALLANAGGRELRNSIDDKMATEYGSKIDVNNTNIAAFRKYRGLYPTIAGKVVSNAPYDAVEDILEIPGLRQVEKDRIQQNLDVFTISAPDPALVEGADRFNNGVYK</sequence>
<dbReference type="InterPro" id="IPR010527">
    <property type="entry name" value="PSII_PsbU"/>
</dbReference>
<protein>
    <recommendedName>
        <fullName evidence="7">Photosystem II extrinsic protein U</fullName>
        <shortName evidence="7">PSII-U</shortName>
        <shortName evidence="7">PsbU</shortName>
    </recommendedName>
    <alternativeName>
        <fullName evidence="7">Photosystem II 12 kDa extrinsic protein</fullName>
        <shortName evidence="7">PS II complex 12 kDa extrinsic protein</shortName>
    </alternativeName>
</protein>
<dbReference type="GO" id="GO:0042549">
    <property type="term" value="P:photosystem II stabilization"/>
    <property type="evidence" value="ECO:0007669"/>
    <property type="project" value="InterPro"/>
</dbReference>
<evidence type="ECO:0000256" key="2">
    <source>
        <dbReference type="ARBA" id="ARBA00010827"/>
    </source>
</evidence>
<evidence type="ECO:0000256" key="6">
    <source>
        <dbReference type="ARBA" id="ARBA00023276"/>
    </source>
</evidence>
<dbReference type="Proteomes" id="UP000249354">
    <property type="component" value="Unassembled WGS sequence"/>
</dbReference>
<dbReference type="NCBIfam" id="NF002708">
    <property type="entry name" value="PRK02515.1"/>
    <property type="match status" value="1"/>
</dbReference>
<dbReference type="AlphaFoldDB" id="A0A2W4UD24"/>
<organism evidence="8 9">
    <name type="scientific">Leptolyngbya foveolarum</name>
    <dbReference type="NCBI Taxonomy" id="47253"/>
    <lineage>
        <taxon>Bacteria</taxon>
        <taxon>Bacillati</taxon>
        <taxon>Cyanobacteriota</taxon>
        <taxon>Cyanophyceae</taxon>
        <taxon>Leptolyngbyales</taxon>
        <taxon>Leptolyngbyaceae</taxon>
        <taxon>Leptolyngbya group</taxon>
        <taxon>Leptolyngbya</taxon>
    </lineage>
</organism>
<evidence type="ECO:0000256" key="3">
    <source>
        <dbReference type="ARBA" id="ARBA00022982"/>
    </source>
</evidence>
<proteinExistence type="inferred from homology"/>
<evidence type="ECO:0000313" key="8">
    <source>
        <dbReference type="EMBL" id="PZO18104.1"/>
    </source>
</evidence>
<keyword evidence="4 7" id="KW-0793">Thylakoid</keyword>
<comment type="caution">
    <text evidence="8">The sequence shown here is derived from an EMBL/GenBank/DDBJ whole genome shotgun (WGS) entry which is preliminary data.</text>
</comment>
<evidence type="ECO:0000256" key="4">
    <source>
        <dbReference type="ARBA" id="ARBA00023078"/>
    </source>
</evidence>
<dbReference type="Gene3D" id="1.10.150.320">
    <property type="entry name" value="Photosystem II 12 kDa extrinsic protein"/>
    <property type="match status" value="1"/>
</dbReference>
<reference evidence="8 9" key="2">
    <citation type="submission" date="2018-06" db="EMBL/GenBank/DDBJ databases">
        <title>Metagenomic assembly of (sub)arctic Cyanobacteria and their associated microbiome from non-axenic cultures.</title>
        <authorList>
            <person name="Baurain D."/>
        </authorList>
    </citation>
    <scope>NUCLEOTIDE SEQUENCE [LARGE SCALE GENOMIC DNA]</scope>
    <source>
        <strain evidence="8">ULC129bin1</strain>
    </source>
</reference>
<keyword evidence="3 7" id="KW-0249">Electron transport</keyword>
<comment type="subunit">
    <text evidence="7">PSII is composed of 1 copy each of membrane proteins PsbA, PsbB, PsbC, PsbD, PsbE, PsbF, PsbH, PsbI, PsbJ, PsbK, PsbL, PsbM, PsbT, PsbX, PsbY, PsbZ, Psb30/Ycf12, peripheral proteins PsbO, CyanoQ (PsbQ), PsbU, PsbV and a large number of cofactors. It forms dimeric complexes.</text>
</comment>
<dbReference type="Pfam" id="PF06514">
    <property type="entry name" value="PsbU"/>
    <property type="match status" value="1"/>
</dbReference>
<dbReference type="GO" id="GO:0015979">
    <property type="term" value="P:photosynthesis"/>
    <property type="evidence" value="ECO:0007669"/>
    <property type="project" value="UniProtKB-UniRule"/>
</dbReference>
<comment type="subcellular location">
    <subcellularLocation>
        <location evidence="7">Cellular thylakoid membrane</location>
        <topology evidence="7">Peripheral membrane protein</topology>
        <orientation evidence="7">Lumenal side</orientation>
    </subcellularLocation>
    <subcellularLocation>
        <location evidence="1">Membrane</location>
        <topology evidence="1">Peripheral membrane protein</topology>
    </subcellularLocation>
</comment>
<dbReference type="SUPFAM" id="SSF81585">
    <property type="entry name" value="PsbU/PolX domain-like"/>
    <property type="match status" value="1"/>
</dbReference>
<evidence type="ECO:0000256" key="5">
    <source>
        <dbReference type="ARBA" id="ARBA00023136"/>
    </source>
</evidence>
<dbReference type="HAMAP" id="MF_00589">
    <property type="entry name" value="PSII_PsbU"/>
    <property type="match status" value="1"/>
</dbReference>
<evidence type="ECO:0000313" key="9">
    <source>
        <dbReference type="Proteomes" id="UP000249354"/>
    </source>
</evidence>